<protein>
    <submittedName>
        <fullName evidence="10">MSHA biogenesis protein MshG</fullName>
    </submittedName>
</protein>
<reference evidence="10 11" key="1">
    <citation type="submission" date="2016-10" db="EMBL/GenBank/DDBJ databases">
        <authorList>
            <person name="de Groot N.N."/>
        </authorList>
    </citation>
    <scope>NUCLEOTIDE SEQUENCE [LARGE SCALE GENOMIC DNA]</scope>
    <source>
        <strain evidence="10 11">DSM 15893</strain>
    </source>
</reference>
<feature type="transmembrane region" description="Helical" evidence="8">
    <location>
        <begin position="227"/>
        <end position="245"/>
    </location>
</feature>
<dbReference type="Proteomes" id="UP000182692">
    <property type="component" value="Unassembled WGS sequence"/>
</dbReference>
<dbReference type="RefSeq" id="WP_074927061.1">
    <property type="nucleotide sequence ID" value="NZ_FOWR01000016.1"/>
</dbReference>
<dbReference type="GO" id="GO:0015628">
    <property type="term" value="P:protein secretion by the type II secretion system"/>
    <property type="evidence" value="ECO:0007669"/>
    <property type="project" value="TreeGrafter"/>
</dbReference>
<keyword evidence="4" id="KW-0997">Cell inner membrane</keyword>
<dbReference type="InterPro" id="IPR042094">
    <property type="entry name" value="T2SS_GspF_sf"/>
</dbReference>
<evidence type="ECO:0000256" key="4">
    <source>
        <dbReference type="ARBA" id="ARBA00022519"/>
    </source>
</evidence>
<evidence type="ECO:0000256" key="1">
    <source>
        <dbReference type="ARBA" id="ARBA00004429"/>
    </source>
</evidence>
<evidence type="ECO:0000256" key="7">
    <source>
        <dbReference type="ARBA" id="ARBA00023136"/>
    </source>
</evidence>
<keyword evidence="6 8" id="KW-1133">Transmembrane helix</keyword>
<dbReference type="PRINTS" id="PR00812">
    <property type="entry name" value="BCTERIALGSPF"/>
</dbReference>
<dbReference type="PANTHER" id="PTHR30012">
    <property type="entry name" value="GENERAL SECRETION PATHWAY PROTEIN"/>
    <property type="match status" value="1"/>
</dbReference>
<dbReference type="PANTHER" id="PTHR30012:SF4">
    <property type="entry name" value="MSHA BIOGENESIS PROTEIN MSHG"/>
    <property type="match status" value="1"/>
</dbReference>
<dbReference type="EMBL" id="FOWR01000016">
    <property type="protein sequence ID" value="SFP52089.1"/>
    <property type="molecule type" value="Genomic_DNA"/>
</dbReference>
<sequence>MARFRYTARAANGKRVSAVVEAGTEHEAIASIVDGGMVLLSLTPTTARAQKASSGQSSVSLFQRPVKLESLVILCRQMYSLTKAGVPLMRAIKGLAQSTADKPLQAALLSICNELSNGRALSTSMRDHPHVFSDLFVSLIQVGENTGRLDDAMLQLAEYFEQEMETRRRIKSALRYPSFVLMVIISAMVFLNVKVIPQFAGMFAKFGSDLPLPTKILMATSSFFVDFWWLLLISSVCSFAGWSLWKNTEKGRVSWDKFKLRIPLVGPLVNKALMSRFSRTFALMLRAGVPLNTALQMSGEALDNHFLAGEVDRMKNAIESGVNLSSVTGDSKLFTPLVHQMIQVGEETGQIDNLLLEASEFYDREVDYDLKTLSARMEPILLLVVAGMVLILALGIFLPMWNMLDLIRGG</sequence>
<evidence type="ECO:0000256" key="6">
    <source>
        <dbReference type="ARBA" id="ARBA00022989"/>
    </source>
</evidence>
<keyword evidence="5 8" id="KW-0812">Transmembrane</keyword>
<evidence type="ECO:0000256" key="5">
    <source>
        <dbReference type="ARBA" id="ARBA00022692"/>
    </source>
</evidence>
<dbReference type="GO" id="GO:0005886">
    <property type="term" value="C:plasma membrane"/>
    <property type="evidence" value="ECO:0007669"/>
    <property type="project" value="UniProtKB-SubCell"/>
</dbReference>
<keyword evidence="3" id="KW-1003">Cell membrane</keyword>
<dbReference type="AlphaFoldDB" id="A0A1I5R0S3"/>
<gene>
    <name evidence="10" type="ORF">SAMN03084138_02408</name>
</gene>
<comment type="subcellular location">
    <subcellularLocation>
        <location evidence="1">Cell inner membrane</location>
        <topology evidence="1">Multi-pass membrane protein</topology>
    </subcellularLocation>
</comment>
<feature type="transmembrane region" description="Helical" evidence="8">
    <location>
        <begin position="173"/>
        <end position="193"/>
    </location>
</feature>
<dbReference type="InterPro" id="IPR003004">
    <property type="entry name" value="GspF/PilC"/>
</dbReference>
<keyword evidence="7 8" id="KW-0472">Membrane</keyword>
<comment type="similarity">
    <text evidence="2">Belongs to the GSP F family.</text>
</comment>
<evidence type="ECO:0000256" key="8">
    <source>
        <dbReference type="SAM" id="Phobius"/>
    </source>
</evidence>
<feature type="transmembrane region" description="Helical" evidence="8">
    <location>
        <begin position="380"/>
        <end position="401"/>
    </location>
</feature>
<evidence type="ECO:0000256" key="2">
    <source>
        <dbReference type="ARBA" id="ARBA00005745"/>
    </source>
</evidence>
<evidence type="ECO:0000313" key="11">
    <source>
        <dbReference type="Proteomes" id="UP000182692"/>
    </source>
</evidence>
<dbReference type="Pfam" id="PF00482">
    <property type="entry name" value="T2SSF"/>
    <property type="match status" value="2"/>
</dbReference>
<dbReference type="GeneID" id="35871013"/>
<evidence type="ECO:0000313" key="10">
    <source>
        <dbReference type="EMBL" id="SFP52089.1"/>
    </source>
</evidence>
<dbReference type="Gene3D" id="1.20.81.30">
    <property type="entry name" value="Type II secretion system (T2SS), domain F"/>
    <property type="match status" value="2"/>
</dbReference>
<accession>A0A1I5R0S3</accession>
<dbReference type="FunFam" id="1.20.81.30:FF:000001">
    <property type="entry name" value="Type II secretion system protein F"/>
    <property type="match status" value="2"/>
</dbReference>
<dbReference type="OrthoDB" id="9805682at2"/>
<dbReference type="STRING" id="1121869.SAMN03084138_02408"/>
<feature type="domain" description="Type II secretion system protein GspF" evidence="9">
    <location>
        <begin position="277"/>
        <end position="399"/>
    </location>
</feature>
<feature type="domain" description="Type II secretion system protein GspF" evidence="9">
    <location>
        <begin position="74"/>
        <end position="197"/>
    </location>
</feature>
<evidence type="ECO:0000259" key="9">
    <source>
        <dbReference type="Pfam" id="PF00482"/>
    </source>
</evidence>
<dbReference type="InterPro" id="IPR018076">
    <property type="entry name" value="T2SS_GspF_dom"/>
</dbReference>
<name>A0A1I5R0S3_9GAMM</name>
<organism evidence="10 11">
    <name type="scientific">Enterovibrio norvegicus DSM 15893</name>
    <dbReference type="NCBI Taxonomy" id="1121869"/>
    <lineage>
        <taxon>Bacteria</taxon>
        <taxon>Pseudomonadati</taxon>
        <taxon>Pseudomonadota</taxon>
        <taxon>Gammaproteobacteria</taxon>
        <taxon>Vibrionales</taxon>
        <taxon>Vibrionaceae</taxon>
        <taxon>Enterovibrio</taxon>
    </lineage>
</organism>
<proteinExistence type="inferred from homology"/>
<evidence type="ECO:0000256" key="3">
    <source>
        <dbReference type="ARBA" id="ARBA00022475"/>
    </source>
</evidence>